<dbReference type="Pfam" id="PF15372">
    <property type="entry name" value="DUF4600"/>
    <property type="match status" value="1"/>
</dbReference>
<accession>A0A2R2MLQ4</accession>
<name>A0A2R2MLQ4_LINAN</name>
<evidence type="ECO:0000256" key="1">
    <source>
        <dbReference type="SAM" id="Coils"/>
    </source>
</evidence>
<keyword evidence="1" id="KW-0175">Coiled coil</keyword>
<organism evidence="2 3">
    <name type="scientific">Lingula anatina</name>
    <name type="common">Brachiopod</name>
    <name type="synonym">Lingula unguis</name>
    <dbReference type="NCBI Taxonomy" id="7574"/>
    <lineage>
        <taxon>Eukaryota</taxon>
        <taxon>Metazoa</taxon>
        <taxon>Spiralia</taxon>
        <taxon>Lophotrochozoa</taxon>
        <taxon>Brachiopoda</taxon>
        <taxon>Linguliformea</taxon>
        <taxon>Lingulata</taxon>
        <taxon>Lingulida</taxon>
        <taxon>Linguloidea</taxon>
        <taxon>Lingulidae</taxon>
        <taxon>Lingula</taxon>
    </lineage>
</organism>
<feature type="non-terminal residue" evidence="3">
    <location>
        <position position="197"/>
    </location>
</feature>
<feature type="coiled-coil region" evidence="1">
    <location>
        <begin position="19"/>
        <end position="81"/>
    </location>
</feature>
<evidence type="ECO:0000313" key="2">
    <source>
        <dbReference type="Proteomes" id="UP000085678"/>
    </source>
</evidence>
<dbReference type="Proteomes" id="UP000085678">
    <property type="component" value="Unplaced"/>
</dbReference>
<dbReference type="KEGG" id="lak:112041764"/>
<dbReference type="OrthoDB" id="6081555at2759"/>
<dbReference type="GeneID" id="112041764"/>
<evidence type="ECO:0000313" key="3">
    <source>
        <dbReference type="RefSeq" id="XP_023931158.1"/>
    </source>
</evidence>
<keyword evidence="2" id="KW-1185">Reference proteome</keyword>
<protein>
    <submittedName>
        <fullName evidence="3">Coiled-coil domain-containing protein 169-like</fullName>
    </submittedName>
</protein>
<gene>
    <name evidence="3" type="primary">LOC112041764</name>
</gene>
<dbReference type="InterPro" id="IPR028022">
    <property type="entry name" value="DUF4600"/>
</dbReference>
<dbReference type="RefSeq" id="XP_023931158.1">
    <property type="nucleotide sequence ID" value="XM_024075390.1"/>
</dbReference>
<sequence length="197" mass="23817">MKCELAHEREMKKLLLQSRDEWKLTVAELKKRYDNAMHDDYEWKIRYETQVDINKQFERQIQQLAEKLRNQKANIKNKTDLDNMAETDLKRMISQLTREKGNLDSQLKDFEWRLDQEAKAFIRADEKRKMILLDISQAKNVIKETERQCDARLFNMRKKHYKRLRERFKVTLPPLDRESNKRVVVAEGGYAKQAQMK</sequence>
<dbReference type="PANTHER" id="PTHR28671:SF3">
    <property type="entry name" value="COILED-COIL DOMAIN-CONTAINING PROTEIN 169"/>
    <property type="match status" value="1"/>
</dbReference>
<proteinExistence type="predicted"/>
<reference evidence="3" key="1">
    <citation type="submission" date="2025-08" db="UniProtKB">
        <authorList>
            <consortium name="RefSeq"/>
        </authorList>
    </citation>
    <scope>IDENTIFICATION</scope>
    <source>
        <tissue evidence="3">Gonads</tissue>
    </source>
</reference>
<dbReference type="InParanoid" id="A0A2R2MLQ4"/>
<dbReference type="PANTHER" id="PTHR28671">
    <property type="entry name" value="COILED-COIL DOMAIN-CONTAINING PROTEIN 169"/>
    <property type="match status" value="1"/>
</dbReference>
<dbReference type="AlphaFoldDB" id="A0A2R2MLQ4"/>